<proteinExistence type="inferred from homology"/>
<evidence type="ECO:0000313" key="8">
    <source>
        <dbReference type="EMBL" id="RIY01264.1"/>
    </source>
</evidence>
<evidence type="ECO:0000256" key="2">
    <source>
        <dbReference type="ARBA" id="ARBA00022505"/>
    </source>
</evidence>
<keyword evidence="3 6" id="KW-0479">Metal-binding</keyword>
<keyword evidence="2 6" id="KW-0500">Molybdenum</keyword>
<reference evidence="9" key="1">
    <citation type="submission" date="2018-09" db="EMBL/GenBank/DDBJ databases">
        <authorList>
            <person name="Tuo L."/>
        </authorList>
    </citation>
    <scope>NUCLEOTIDE SEQUENCE [LARGE SCALE GENOMIC DNA]</scope>
    <source>
        <strain evidence="9">M2BS4Y-1</strain>
    </source>
</reference>
<dbReference type="Proteomes" id="UP000265750">
    <property type="component" value="Unassembled WGS sequence"/>
</dbReference>
<feature type="binding site" evidence="6">
    <location>
        <position position="169"/>
    </location>
    <ligand>
        <name>molybdate</name>
        <dbReference type="ChEBI" id="CHEBI:36264"/>
    </ligand>
</feature>
<dbReference type="InterPro" id="IPR050682">
    <property type="entry name" value="ModA/WtpA"/>
</dbReference>
<evidence type="ECO:0000256" key="6">
    <source>
        <dbReference type="PIRSR" id="PIRSR004846-1"/>
    </source>
</evidence>
<keyword evidence="9" id="KW-1185">Reference proteome</keyword>
<dbReference type="GO" id="GO:0015689">
    <property type="term" value="P:molybdate ion transport"/>
    <property type="evidence" value="ECO:0007669"/>
    <property type="project" value="InterPro"/>
</dbReference>
<dbReference type="PIRSF" id="PIRSF004846">
    <property type="entry name" value="ModA"/>
    <property type="match status" value="1"/>
</dbReference>
<dbReference type="OrthoDB" id="9785015at2"/>
<evidence type="ECO:0000256" key="3">
    <source>
        <dbReference type="ARBA" id="ARBA00022723"/>
    </source>
</evidence>
<dbReference type="CDD" id="cd13539">
    <property type="entry name" value="PBP2_AvModA"/>
    <property type="match status" value="1"/>
</dbReference>
<dbReference type="InterPro" id="IPR044084">
    <property type="entry name" value="AvModA-like_subst-bd"/>
</dbReference>
<evidence type="ECO:0000256" key="1">
    <source>
        <dbReference type="ARBA" id="ARBA00009175"/>
    </source>
</evidence>
<comment type="subunit">
    <text evidence="5">The complex is composed of two ATP-binding proteins (ModC), two transmembrane proteins (ModB) and a solute-binding protein (ModA).</text>
</comment>
<evidence type="ECO:0000313" key="9">
    <source>
        <dbReference type="Proteomes" id="UP000265750"/>
    </source>
</evidence>
<dbReference type="SUPFAM" id="SSF53850">
    <property type="entry name" value="Periplasmic binding protein-like II"/>
    <property type="match status" value="1"/>
</dbReference>
<dbReference type="RefSeq" id="WP_119539389.1">
    <property type="nucleotide sequence ID" value="NZ_QYRN01000004.1"/>
</dbReference>
<dbReference type="Gene3D" id="3.40.190.10">
    <property type="entry name" value="Periplasmic binding protein-like II"/>
    <property type="match status" value="2"/>
</dbReference>
<keyword evidence="4 7" id="KW-0732">Signal</keyword>
<dbReference type="PANTHER" id="PTHR30632:SF14">
    <property type="entry name" value="TUNGSTATE_MOLYBDATE_CHROMATE-BINDING PROTEIN MODA"/>
    <property type="match status" value="1"/>
</dbReference>
<dbReference type="GO" id="GO:1901359">
    <property type="term" value="F:tungstate binding"/>
    <property type="evidence" value="ECO:0007669"/>
    <property type="project" value="UniProtKB-ARBA"/>
</dbReference>
<feature type="chain" id="PRO_5017360331" evidence="7">
    <location>
        <begin position="26"/>
        <end position="251"/>
    </location>
</feature>
<dbReference type="GO" id="GO:0030973">
    <property type="term" value="F:molybdate ion binding"/>
    <property type="evidence" value="ECO:0007669"/>
    <property type="project" value="InterPro"/>
</dbReference>
<sequence length="251" mass="26330">MIRSLARVLSLSVLGIALLPAGAFAASTQVAVAANFTDAAKEIAQAFQTRTGDEAVLSFGSTGQIYTQITQGAPYEVFLAADDVRPKRAIDDGYGVAGSAFTYAIGQLVLYSTQAGKVTGEDTLRSGDFAKIAIANPEAAPYGAAAVETMKELGVYDILAPKIVQGTSIAQAYQFVQTGNAEIGFVALGQVVNETGGSRWDVPQSLYTPIRQDAVLLKTGEDSAAAKAFVEFLRSPEAVAIIEKYGYRAGE</sequence>
<organism evidence="8 9">
    <name type="scientific">Aureimonas flava</name>
    <dbReference type="NCBI Taxonomy" id="2320271"/>
    <lineage>
        <taxon>Bacteria</taxon>
        <taxon>Pseudomonadati</taxon>
        <taxon>Pseudomonadota</taxon>
        <taxon>Alphaproteobacteria</taxon>
        <taxon>Hyphomicrobiales</taxon>
        <taxon>Aurantimonadaceae</taxon>
        <taxon>Aureimonas</taxon>
    </lineage>
</organism>
<name>A0A3A1WSN0_9HYPH</name>
<comment type="caution">
    <text evidence="8">The sequence shown here is derived from an EMBL/GenBank/DDBJ whole genome shotgun (WGS) entry which is preliminary data.</text>
</comment>
<evidence type="ECO:0000256" key="4">
    <source>
        <dbReference type="ARBA" id="ARBA00022729"/>
    </source>
</evidence>
<evidence type="ECO:0000256" key="5">
    <source>
        <dbReference type="ARBA" id="ARBA00062515"/>
    </source>
</evidence>
<gene>
    <name evidence="8" type="primary">modA</name>
    <name evidence="8" type="ORF">D3218_07790</name>
</gene>
<dbReference type="NCBIfam" id="TIGR01256">
    <property type="entry name" value="modA"/>
    <property type="match status" value="1"/>
</dbReference>
<accession>A0A3A1WSN0</accession>
<evidence type="ECO:0000256" key="7">
    <source>
        <dbReference type="SAM" id="SignalP"/>
    </source>
</evidence>
<dbReference type="FunFam" id="3.40.190.10:FF:000035">
    <property type="entry name" value="Molybdate ABC transporter substrate-binding protein"/>
    <property type="match status" value="1"/>
</dbReference>
<feature type="binding site" evidence="6">
    <location>
        <position position="62"/>
    </location>
    <ligand>
        <name>molybdate</name>
        <dbReference type="ChEBI" id="CHEBI:36264"/>
    </ligand>
</feature>
<protein>
    <submittedName>
        <fullName evidence="8">Molybdate ABC transporter substrate-binding protein</fullName>
    </submittedName>
</protein>
<dbReference type="EMBL" id="QYRN01000004">
    <property type="protein sequence ID" value="RIY01264.1"/>
    <property type="molecule type" value="Genomic_DNA"/>
</dbReference>
<feature type="signal peptide" evidence="7">
    <location>
        <begin position="1"/>
        <end position="25"/>
    </location>
</feature>
<dbReference type="AlphaFoldDB" id="A0A3A1WSN0"/>
<dbReference type="PANTHER" id="PTHR30632">
    <property type="entry name" value="MOLYBDATE-BINDING PERIPLASMIC PROTEIN"/>
    <property type="match status" value="1"/>
</dbReference>
<dbReference type="InterPro" id="IPR005950">
    <property type="entry name" value="ModA"/>
</dbReference>
<dbReference type="GO" id="GO:0046872">
    <property type="term" value="F:metal ion binding"/>
    <property type="evidence" value="ECO:0007669"/>
    <property type="project" value="UniProtKB-KW"/>
</dbReference>
<comment type="similarity">
    <text evidence="1">Belongs to the bacterial solute-binding protein ModA family.</text>
</comment>
<dbReference type="Pfam" id="PF13531">
    <property type="entry name" value="SBP_bac_11"/>
    <property type="match status" value="1"/>
</dbReference>